<gene>
    <name evidence="14" type="ORF">QBZ16_001953</name>
</gene>
<evidence type="ECO:0000256" key="1">
    <source>
        <dbReference type="ARBA" id="ARBA00001678"/>
    </source>
</evidence>
<keyword evidence="15" id="KW-1185">Reference proteome</keyword>
<feature type="domain" description="EGF-like" evidence="13">
    <location>
        <begin position="467"/>
        <end position="507"/>
    </location>
</feature>
<dbReference type="Pfam" id="PF12947">
    <property type="entry name" value="EGF_3"/>
    <property type="match status" value="1"/>
</dbReference>
<comment type="caution">
    <text evidence="14">The sequence shown here is derived from an EMBL/GenBank/DDBJ whole genome shotgun (WGS) entry which is preliminary data.</text>
</comment>
<evidence type="ECO:0000256" key="6">
    <source>
        <dbReference type="ARBA" id="ARBA00022536"/>
    </source>
</evidence>
<evidence type="ECO:0000256" key="7">
    <source>
        <dbReference type="ARBA" id="ARBA00022729"/>
    </source>
</evidence>
<dbReference type="SUPFAM" id="SSF57196">
    <property type="entry name" value="EGF/Laminin"/>
    <property type="match status" value="1"/>
</dbReference>
<evidence type="ECO:0000256" key="2">
    <source>
        <dbReference type="ARBA" id="ARBA00004613"/>
    </source>
</evidence>
<dbReference type="Pfam" id="PF26410">
    <property type="entry name" value="GH5_mannosidase"/>
    <property type="match status" value="1"/>
</dbReference>
<evidence type="ECO:0000256" key="10">
    <source>
        <dbReference type="ARBA" id="ARBA00023295"/>
    </source>
</evidence>
<dbReference type="PROSITE" id="PS00010">
    <property type="entry name" value="ASX_HYDROXYL"/>
    <property type="match status" value="1"/>
</dbReference>
<evidence type="ECO:0000256" key="11">
    <source>
        <dbReference type="PROSITE-ProRule" id="PRU00076"/>
    </source>
</evidence>
<dbReference type="InterPro" id="IPR017853">
    <property type="entry name" value="GH"/>
</dbReference>
<name>A0AAD9MI39_PROWI</name>
<dbReference type="InterPro" id="IPR045053">
    <property type="entry name" value="MAN-like"/>
</dbReference>
<evidence type="ECO:0000313" key="15">
    <source>
        <dbReference type="Proteomes" id="UP001255856"/>
    </source>
</evidence>
<dbReference type="PROSITE" id="PS50026">
    <property type="entry name" value="EGF_3"/>
    <property type="match status" value="1"/>
</dbReference>
<protein>
    <recommendedName>
        <fullName evidence="4">mannan endo-1,4-beta-mannosidase</fullName>
        <ecNumber evidence="4">3.2.1.78</ecNumber>
    </recommendedName>
</protein>
<sequence length="714" mass="77225">MARGRLSCLCLLALLVASSHAERKLLAPEATPSLGDITPAEPEYFITIEDGNFMNGCDIFFPSGWNQWEVVEAASGAPYLSGASLPGNATGPQLVRELLDTAKAAGLNTMRTWAFTVDEAFSMQPEPGVYNEGALRGLDYLLDEARKRGIKLILAFTSNWTPVGGVPQYLKWANQTEQEAFFADDEVKALYKAHVAAIVNRTNSINGRKYGEDPTIFAWNLINEPRCTGCKAGVIADWVAEMAPYVKELDGNHLLTVGEDGFFGDWYYANPGLPWTNWAAEEGQNFVDDHASPAIDFATFHSWVDNWQQVTPEWQSQWIAAHNDVAQNVLKKPVLLEEFGKWYNASEANSGLEDRDAFMKAAYDQTTLLQSNGSALKGSLFWQFYAPGQVAPLTEGGGRGLYGIYPTDTSFEFVKENAAAGAKLAAAAAADGCVPRAADVAAPRNCSATWVDGEPGTGMEGPRCDVPINECVRGTATCAAEAACIDTRLGYECRCFWGYTGDGHSCEPDEAALKLLDGAYFSQKDGGACDAGADVAWPADAPGYRYDPMGAYDTPYGSRGNVSLSDCEVACQMAPECESFAYNAVQRSCFLKRGQCPSYDFCFVPKEIMCNSTDSRAGQVIEFSVPCGWWHTYYRLDMDTDAACDGFVFAGDDAGKDETVLENFDKFKASAAARELGADRALAAPLPEPEEADDGASVALLLAPGAKIQASDLS</sequence>
<evidence type="ECO:0000256" key="5">
    <source>
        <dbReference type="ARBA" id="ARBA00022525"/>
    </source>
</evidence>
<comment type="subcellular location">
    <subcellularLocation>
        <location evidence="2">Secreted</location>
    </subcellularLocation>
</comment>
<dbReference type="Proteomes" id="UP001255856">
    <property type="component" value="Unassembled WGS sequence"/>
</dbReference>
<dbReference type="Pfam" id="PF00024">
    <property type="entry name" value="PAN_1"/>
    <property type="match status" value="1"/>
</dbReference>
<dbReference type="PANTHER" id="PTHR31451:SF39">
    <property type="entry name" value="MANNAN ENDO-1,4-BETA-MANNOSIDASE 1"/>
    <property type="match status" value="1"/>
</dbReference>
<comment type="caution">
    <text evidence="11">Lacks conserved residue(s) required for the propagation of feature annotation.</text>
</comment>
<dbReference type="InterPro" id="IPR000742">
    <property type="entry name" value="EGF"/>
</dbReference>
<dbReference type="AlphaFoldDB" id="A0AAD9MI39"/>
<dbReference type="GO" id="GO:0016985">
    <property type="term" value="F:mannan endo-1,4-beta-mannosidase activity"/>
    <property type="evidence" value="ECO:0007669"/>
    <property type="project" value="UniProtKB-EC"/>
</dbReference>
<evidence type="ECO:0000256" key="4">
    <source>
        <dbReference type="ARBA" id="ARBA00012706"/>
    </source>
</evidence>
<dbReference type="GO" id="GO:0005509">
    <property type="term" value="F:calcium ion binding"/>
    <property type="evidence" value="ECO:0007669"/>
    <property type="project" value="InterPro"/>
</dbReference>
<evidence type="ECO:0000256" key="9">
    <source>
        <dbReference type="ARBA" id="ARBA00023157"/>
    </source>
</evidence>
<dbReference type="Gene3D" id="3.50.4.10">
    <property type="entry name" value="Hepatocyte Growth Factor"/>
    <property type="match status" value="1"/>
</dbReference>
<keyword evidence="9" id="KW-1015">Disulfide bond</keyword>
<dbReference type="Gene3D" id="2.10.25.10">
    <property type="entry name" value="Laminin"/>
    <property type="match status" value="1"/>
</dbReference>
<dbReference type="Gene3D" id="3.20.20.80">
    <property type="entry name" value="Glycosidases"/>
    <property type="match status" value="1"/>
</dbReference>
<dbReference type="InterPro" id="IPR024731">
    <property type="entry name" value="NELL2-like_EGF"/>
</dbReference>
<dbReference type="InterPro" id="IPR000152">
    <property type="entry name" value="EGF-type_Asp/Asn_hydroxyl_site"/>
</dbReference>
<keyword evidence="8" id="KW-0378">Hydrolase</keyword>
<dbReference type="GO" id="GO:0005975">
    <property type="term" value="P:carbohydrate metabolic process"/>
    <property type="evidence" value="ECO:0007669"/>
    <property type="project" value="InterPro"/>
</dbReference>
<dbReference type="GO" id="GO:0004565">
    <property type="term" value="F:beta-galactosidase activity"/>
    <property type="evidence" value="ECO:0007669"/>
    <property type="project" value="InterPro"/>
</dbReference>
<evidence type="ECO:0000256" key="8">
    <source>
        <dbReference type="ARBA" id="ARBA00022801"/>
    </source>
</evidence>
<keyword evidence="6 11" id="KW-0245">EGF-like domain</keyword>
<dbReference type="GO" id="GO:0005576">
    <property type="term" value="C:extracellular region"/>
    <property type="evidence" value="ECO:0007669"/>
    <property type="project" value="UniProtKB-SubCell"/>
</dbReference>
<dbReference type="PROSITE" id="PS01186">
    <property type="entry name" value="EGF_2"/>
    <property type="match status" value="1"/>
</dbReference>
<dbReference type="EMBL" id="JASFZW010000002">
    <property type="protein sequence ID" value="KAK2079559.1"/>
    <property type="molecule type" value="Genomic_DNA"/>
</dbReference>
<keyword evidence="5" id="KW-0964">Secreted</keyword>
<evidence type="ECO:0000256" key="12">
    <source>
        <dbReference type="SAM" id="SignalP"/>
    </source>
</evidence>
<comment type="similarity">
    <text evidence="3">Belongs to the glycosyl hydrolase 5 (cellulase A) family.</text>
</comment>
<feature type="chain" id="PRO_5042261488" description="mannan endo-1,4-beta-mannosidase" evidence="12">
    <location>
        <begin position="22"/>
        <end position="714"/>
    </location>
</feature>
<dbReference type="EC" id="3.2.1.78" evidence="4"/>
<dbReference type="InterPro" id="IPR001547">
    <property type="entry name" value="Glyco_hydro_5"/>
</dbReference>
<dbReference type="SUPFAM" id="SSF51445">
    <property type="entry name" value="(Trans)glycosidases"/>
    <property type="match status" value="1"/>
</dbReference>
<organism evidence="14 15">
    <name type="scientific">Prototheca wickerhamii</name>
    <dbReference type="NCBI Taxonomy" id="3111"/>
    <lineage>
        <taxon>Eukaryota</taxon>
        <taxon>Viridiplantae</taxon>
        <taxon>Chlorophyta</taxon>
        <taxon>core chlorophytes</taxon>
        <taxon>Trebouxiophyceae</taxon>
        <taxon>Chlorellales</taxon>
        <taxon>Chlorellaceae</taxon>
        <taxon>Prototheca</taxon>
    </lineage>
</organism>
<dbReference type="PANTHER" id="PTHR31451">
    <property type="match status" value="1"/>
</dbReference>
<dbReference type="GO" id="GO:0009341">
    <property type="term" value="C:beta-galactosidase complex"/>
    <property type="evidence" value="ECO:0007669"/>
    <property type="project" value="InterPro"/>
</dbReference>
<accession>A0AAD9MI39</accession>
<proteinExistence type="inferred from homology"/>
<comment type="catalytic activity">
    <reaction evidence="1">
        <text>Random hydrolysis of (1-&gt;4)-beta-D-mannosidic linkages in mannans, galactomannans and glucomannans.</text>
        <dbReference type="EC" id="3.2.1.78"/>
    </reaction>
</comment>
<evidence type="ECO:0000313" key="14">
    <source>
        <dbReference type="EMBL" id="KAK2079559.1"/>
    </source>
</evidence>
<dbReference type="InterPro" id="IPR003609">
    <property type="entry name" value="Pan_app"/>
</dbReference>
<keyword evidence="10" id="KW-0326">Glycosidase</keyword>
<dbReference type="InterPro" id="IPR001881">
    <property type="entry name" value="EGF-like_Ca-bd_dom"/>
</dbReference>
<reference evidence="14" key="1">
    <citation type="submission" date="2021-01" db="EMBL/GenBank/DDBJ databases">
        <authorList>
            <person name="Eckstrom K.M.E."/>
        </authorList>
    </citation>
    <scope>NUCLEOTIDE SEQUENCE</scope>
    <source>
        <strain evidence="14">UVCC 0001</strain>
    </source>
</reference>
<keyword evidence="7 12" id="KW-0732">Signal</keyword>
<dbReference type="SMART" id="SM00179">
    <property type="entry name" value="EGF_CA"/>
    <property type="match status" value="1"/>
</dbReference>
<evidence type="ECO:0000256" key="3">
    <source>
        <dbReference type="ARBA" id="ARBA00005641"/>
    </source>
</evidence>
<evidence type="ECO:0000259" key="13">
    <source>
        <dbReference type="PROSITE" id="PS50026"/>
    </source>
</evidence>
<feature type="signal peptide" evidence="12">
    <location>
        <begin position="1"/>
        <end position="21"/>
    </location>
</feature>